<dbReference type="SUPFAM" id="SSF53335">
    <property type="entry name" value="S-adenosyl-L-methionine-dependent methyltransferases"/>
    <property type="match status" value="1"/>
</dbReference>
<dbReference type="EMBL" id="JAMWBK010000010">
    <property type="protein sequence ID" value="KAJ8902012.1"/>
    <property type="molecule type" value="Genomic_DNA"/>
</dbReference>
<name>A0AAV8UL50_9RHOD</name>
<sequence length="229" mass="26284">MLEELWRAIANLRDEARSSVYNFCIVSFTAKWYSAVLNRLPEGAHILDVGIGTGTALMRNANQILEKKIRVTGVDYDESYVLKCKKEIAEKHLEHWVSVVHDSIYDFRPKSSEGAKIFDAVYFSGSFMILPDKPAALKRVITFLKDGHRGRIFFTQTFEEKQNPFLEWLKPRLSYWTSIDFGSVTYEEEFDEVLESCGVFIAQKTSINDGKKVAGVRRSVMVEGRPRKL</sequence>
<accession>A0AAV8UL50</accession>
<dbReference type="Pfam" id="PF13649">
    <property type="entry name" value="Methyltransf_25"/>
    <property type="match status" value="1"/>
</dbReference>
<gene>
    <name evidence="2" type="ORF">NDN08_004213</name>
</gene>
<evidence type="ECO:0000313" key="2">
    <source>
        <dbReference type="EMBL" id="KAJ8902012.1"/>
    </source>
</evidence>
<dbReference type="AlphaFoldDB" id="A0AAV8UL50"/>
<dbReference type="Proteomes" id="UP001157974">
    <property type="component" value="Unassembled WGS sequence"/>
</dbReference>
<proteinExistence type="predicted"/>
<evidence type="ECO:0000313" key="3">
    <source>
        <dbReference type="Proteomes" id="UP001157974"/>
    </source>
</evidence>
<organism evidence="2 3">
    <name type="scientific">Rhodosorus marinus</name>
    <dbReference type="NCBI Taxonomy" id="101924"/>
    <lineage>
        <taxon>Eukaryota</taxon>
        <taxon>Rhodophyta</taxon>
        <taxon>Stylonematophyceae</taxon>
        <taxon>Stylonematales</taxon>
        <taxon>Stylonemataceae</taxon>
        <taxon>Rhodosorus</taxon>
    </lineage>
</organism>
<keyword evidence="3" id="KW-1185">Reference proteome</keyword>
<dbReference type="InterPro" id="IPR029063">
    <property type="entry name" value="SAM-dependent_MTases_sf"/>
</dbReference>
<comment type="caution">
    <text evidence="2">The sequence shown here is derived from an EMBL/GenBank/DDBJ whole genome shotgun (WGS) entry which is preliminary data.</text>
</comment>
<dbReference type="Gene3D" id="3.40.50.150">
    <property type="entry name" value="Vaccinia Virus protein VP39"/>
    <property type="match status" value="1"/>
</dbReference>
<dbReference type="InterPro" id="IPR041698">
    <property type="entry name" value="Methyltransf_25"/>
</dbReference>
<feature type="domain" description="Methyltransferase" evidence="1">
    <location>
        <begin position="46"/>
        <end position="147"/>
    </location>
</feature>
<evidence type="ECO:0000259" key="1">
    <source>
        <dbReference type="Pfam" id="PF13649"/>
    </source>
</evidence>
<dbReference type="CDD" id="cd02440">
    <property type="entry name" value="AdoMet_MTases"/>
    <property type="match status" value="1"/>
</dbReference>
<reference evidence="2 3" key="1">
    <citation type="journal article" date="2023" name="Nat. Commun.">
        <title>Origin of minicircular mitochondrial genomes in red algae.</title>
        <authorList>
            <person name="Lee Y."/>
            <person name="Cho C.H."/>
            <person name="Lee Y.M."/>
            <person name="Park S.I."/>
            <person name="Yang J.H."/>
            <person name="West J.A."/>
            <person name="Bhattacharya D."/>
            <person name="Yoon H.S."/>
        </authorList>
    </citation>
    <scope>NUCLEOTIDE SEQUENCE [LARGE SCALE GENOMIC DNA]</scope>
    <source>
        <strain evidence="2 3">CCMP1338</strain>
        <tissue evidence="2">Whole cell</tissue>
    </source>
</reference>
<protein>
    <recommendedName>
        <fullName evidence="1">Methyltransferase domain-containing protein</fullName>
    </recommendedName>
</protein>